<feature type="domain" description="Thioesterase" evidence="1">
    <location>
        <begin position="128"/>
        <end position="365"/>
    </location>
</feature>
<dbReference type="Gene3D" id="3.40.50.1820">
    <property type="entry name" value="alpha/beta hydrolase"/>
    <property type="match status" value="1"/>
</dbReference>
<dbReference type="Pfam" id="PF00975">
    <property type="entry name" value="Thioesterase"/>
    <property type="match status" value="1"/>
</dbReference>
<comment type="caution">
    <text evidence="2">The sequence shown here is derived from an EMBL/GenBank/DDBJ whole genome shotgun (WGS) entry which is preliminary data.</text>
</comment>
<dbReference type="InterPro" id="IPR029058">
    <property type="entry name" value="AB_hydrolase_fold"/>
</dbReference>
<dbReference type="InterPro" id="IPR001031">
    <property type="entry name" value="Thioesterase"/>
</dbReference>
<dbReference type="EMBL" id="JAWXYB010000018">
    <property type="protein sequence ID" value="MDX5932925.1"/>
    <property type="molecule type" value="Genomic_DNA"/>
</dbReference>
<sequence length="376" mass="40943">MRLEPDMAAALLAKTAPPWTTADLVPVLTPIWRRAFGPKGHAPDAHVMRMSVGIGRVTRFLDGVQDAIGVRVPATALMRLGTIERLAVAIARNDWPPPSAPILLRDGVGSEALYVIAAGTGLVLELCDLAQAIPFPGPIWALQLPGLDGETTPLADIGAMAAHHIAAIRDQHSSALPAGPVHLIGYSFGGLVCVEMARLLGDRIGLLGLIDTTCYETYWPRTEWLRVAGLRTLRRMGELRGMRPRPALRHLAGRGRAMAQHIGRRFKAKAGDADFTRSVYYVDGLDPRLQAVRNASIIAFERHDPAPIDAPVTLFKSRLGDRHGCDPARLWRRLAGRLDVVMVEGTHITMLRKPHVEGLAAAIGARLDNQIRCQIR</sequence>
<protein>
    <submittedName>
        <fullName evidence="2">Thioesterase domain-containing protein</fullName>
    </submittedName>
</protein>
<dbReference type="AlphaFoldDB" id="A0AAW9DW28"/>
<dbReference type="SUPFAM" id="SSF53474">
    <property type="entry name" value="alpha/beta-Hydrolases"/>
    <property type="match status" value="1"/>
</dbReference>
<dbReference type="RefSeq" id="WP_319615781.1">
    <property type="nucleotide sequence ID" value="NZ_JAWXYB010000018.1"/>
</dbReference>
<reference evidence="2 3" key="1">
    <citation type="submission" date="2023-11" db="EMBL/GenBank/DDBJ databases">
        <title>MicrobeMod: A computational toolkit for identifying prokaryotic methylation and restriction-modification with nanopore sequencing.</title>
        <authorList>
            <person name="Crits-Christoph A."/>
            <person name="Kang S.C."/>
            <person name="Lee H."/>
            <person name="Ostrov N."/>
        </authorList>
    </citation>
    <scope>NUCLEOTIDE SEQUENCE [LARGE SCALE GENOMIC DNA]</scope>
    <source>
        <strain evidence="2 3">DSMZ 700</strain>
    </source>
</reference>
<organism evidence="2 3">
    <name type="scientific">Acidiphilium acidophilum</name>
    <name type="common">Thiobacillus acidophilus</name>
    <dbReference type="NCBI Taxonomy" id="76588"/>
    <lineage>
        <taxon>Bacteria</taxon>
        <taxon>Pseudomonadati</taxon>
        <taxon>Pseudomonadota</taxon>
        <taxon>Alphaproteobacteria</taxon>
        <taxon>Acetobacterales</taxon>
        <taxon>Acidocellaceae</taxon>
        <taxon>Acidiphilium</taxon>
    </lineage>
</organism>
<keyword evidence="3" id="KW-1185">Reference proteome</keyword>
<evidence type="ECO:0000259" key="1">
    <source>
        <dbReference type="Pfam" id="PF00975"/>
    </source>
</evidence>
<accession>A0AAW9DW28</accession>
<proteinExistence type="predicted"/>
<dbReference type="Proteomes" id="UP001279553">
    <property type="component" value="Unassembled WGS sequence"/>
</dbReference>
<evidence type="ECO:0000313" key="3">
    <source>
        <dbReference type="Proteomes" id="UP001279553"/>
    </source>
</evidence>
<gene>
    <name evidence="2" type="ORF">SIL87_19415</name>
</gene>
<evidence type="ECO:0000313" key="2">
    <source>
        <dbReference type="EMBL" id="MDX5932925.1"/>
    </source>
</evidence>
<name>A0AAW9DW28_ACIAO</name>